<evidence type="ECO:0000259" key="9">
    <source>
        <dbReference type="PROSITE" id="PS51826"/>
    </source>
</evidence>
<dbReference type="STRING" id="158189.SpiBuddy_2226"/>
<evidence type="ECO:0000256" key="3">
    <source>
        <dbReference type="ARBA" id="ARBA00011484"/>
    </source>
</evidence>
<dbReference type="GO" id="GO:0016407">
    <property type="term" value="F:acetyltransferase activity"/>
    <property type="evidence" value="ECO:0007669"/>
    <property type="project" value="TreeGrafter"/>
</dbReference>
<keyword evidence="6 7" id="KW-0012">Acyltransferase</keyword>
<dbReference type="HOGENOM" id="CLU_016733_10_2_12"/>
<keyword evidence="4 7" id="KW-0808">Transferase</keyword>
<dbReference type="InterPro" id="IPR036625">
    <property type="entry name" value="E3-bd_dom_sf"/>
</dbReference>
<dbReference type="Pfam" id="PF00198">
    <property type="entry name" value="2-oxoacid_dh"/>
    <property type="match status" value="1"/>
</dbReference>
<evidence type="ECO:0000256" key="7">
    <source>
        <dbReference type="RuleBase" id="RU003423"/>
    </source>
</evidence>
<dbReference type="Proteomes" id="UP000008466">
    <property type="component" value="Chromosome"/>
</dbReference>
<dbReference type="EMBL" id="CP002541">
    <property type="protein sequence ID" value="ADY14045.1"/>
    <property type="molecule type" value="Genomic_DNA"/>
</dbReference>
<proteinExistence type="inferred from homology"/>
<dbReference type="InterPro" id="IPR004167">
    <property type="entry name" value="PSBD"/>
</dbReference>
<dbReference type="AlphaFoldDB" id="F0RTH1"/>
<accession>F0RTH1</accession>
<dbReference type="EC" id="2.3.1.-" evidence="7"/>
<dbReference type="Gene3D" id="4.10.320.10">
    <property type="entry name" value="E3-binding domain"/>
    <property type="match status" value="1"/>
</dbReference>
<evidence type="ECO:0000313" key="11">
    <source>
        <dbReference type="Proteomes" id="UP000008466"/>
    </source>
</evidence>
<gene>
    <name evidence="10" type="ordered locus">SpiBuddy_2226</name>
</gene>
<dbReference type="GO" id="GO:0031405">
    <property type="term" value="F:lipoic acid binding"/>
    <property type="evidence" value="ECO:0007669"/>
    <property type="project" value="TreeGrafter"/>
</dbReference>
<sequence length="437" mass="45886">MAQQVVMPKQGNSVESCIIVEWNVQLGDKVAIGDVLCSAETDKSTIDVESTAEGVVLARLFEEGADVPVMVPIAVIGEAGEKVETAAQEEAKQQAETVNHVASSEVEKPLVTAAQAIGASPRARQLASSLGISLENVQPTGPKGRIIERDVEAAKGQPLSPVAREQALEQGLKAPLSGSGIGGRVLASDLVAKPVEAAAVAVPSLEDVTEIAVKGVRKVTARRMMESIHSTCQLSLHAFADARALKRLRAGFKASKPELGLQAITINDLVLFAVSRTLTQFPAFNAHFLGDKILRFSHVHLGVATDTAKGLLVPVLRNSELLSLKQLSEGTKALVGKCKAGTAQPDELSGSTFTVSNVGSFGIEAFTPVLNVPEVAILGVGTITLKPIEDEDGDVVFIEHIGLSLTMDHQAVDGADAARFLKALMDNIASIDLLLAL</sequence>
<evidence type="ECO:0000256" key="2">
    <source>
        <dbReference type="ARBA" id="ARBA00007317"/>
    </source>
</evidence>
<evidence type="ECO:0000256" key="6">
    <source>
        <dbReference type="ARBA" id="ARBA00023315"/>
    </source>
</evidence>
<dbReference type="OrthoDB" id="9805770at2"/>
<keyword evidence="5 7" id="KW-0450">Lipoyl</keyword>
<dbReference type="PROSITE" id="PS50968">
    <property type="entry name" value="BIOTINYL_LIPOYL"/>
    <property type="match status" value="1"/>
</dbReference>
<dbReference type="PROSITE" id="PS00189">
    <property type="entry name" value="LIPOYL"/>
    <property type="match status" value="1"/>
</dbReference>
<dbReference type="InterPro" id="IPR001078">
    <property type="entry name" value="2-oxoacid_DH_actylTfrase"/>
</dbReference>
<organism evidence="10 11">
    <name type="scientific">Sphaerochaeta globosa (strain ATCC BAA-1886 / DSM 22777 / Buddy)</name>
    <name type="common">Spirochaeta sp. (strain Buddy)</name>
    <dbReference type="NCBI Taxonomy" id="158189"/>
    <lineage>
        <taxon>Bacteria</taxon>
        <taxon>Pseudomonadati</taxon>
        <taxon>Spirochaetota</taxon>
        <taxon>Spirochaetia</taxon>
        <taxon>Spirochaetales</taxon>
        <taxon>Sphaerochaetaceae</taxon>
        <taxon>Sphaerochaeta</taxon>
    </lineage>
</organism>
<keyword evidence="11" id="KW-1185">Reference proteome</keyword>
<dbReference type="Gene3D" id="3.30.559.10">
    <property type="entry name" value="Chloramphenicol acetyltransferase-like domain"/>
    <property type="match status" value="1"/>
</dbReference>
<dbReference type="InterPro" id="IPR050743">
    <property type="entry name" value="2-oxoacid_DH_E2_comp"/>
</dbReference>
<dbReference type="InterPro" id="IPR003016">
    <property type="entry name" value="2-oxoA_DH_lipoyl-BS"/>
</dbReference>
<dbReference type="SUPFAM" id="SSF47005">
    <property type="entry name" value="Peripheral subunit-binding domain of 2-oxo acid dehydrogenase complex"/>
    <property type="match status" value="1"/>
</dbReference>
<comment type="subunit">
    <text evidence="3">Forms a 24-polypeptide structural core with octahedral symmetry.</text>
</comment>
<evidence type="ECO:0000313" key="10">
    <source>
        <dbReference type="EMBL" id="ADY14045.1"/>
    </source>
</evidence>
<name>F0RTH1_SPHGB</name>
<dbReference type="KEGG" id="sbu:SpiBuddy_2226"/>
<dbReference type="SUPFAM" id="SSF51230">
    <property type="entry name" value="Single hybrid motif"/>
    <property type="match status" value="1"/>
</dbReference>
<reference evidence="11" key="1">
    <citation type="submission" date="2011-02" db="EMBL/GenBank/DDBJ databases">
        <title>Complete sequence of Spirochaeta sp. Buddy.</title>
        <authorList>
            <person name="Lucas S."/>
            <person name="Copeland A."/>
            <person name="Lapidus A."/>
            <person name="Cheng J.-F."/>
            <person name="Goodwin L."/>
            <person name="Pitluck S."/>
            <person name="Zeytun A."/>
            <person name="Detter J.C."/>
            <person name="Han C."/>
            <person name="Tapia R."/>
            <person name="Land M."/>
            <person name="Hauser L."/>
            <person name="Kyrpides N."/>
            <person name="Ivanova N."/>
            <person name="Mikhailova N."/>
            <person name="Pagani I."/>
            <person name="Ritalahti K.M."/>
            <person name="Loeffler F.E."/>
            <person name="Woyke T."/>
        </authorList>
    </citation>
    <scope>NUCLEOTIDE SEQUENCE [LARGE SCALE GENOMIC DNA]</scope>
    <source>
        <strain evidence="11">ATCC BAA-1886 / DSM 22777 / Buddy</strain>
    </source>
</reference>
<dbReference type="SUPFAM" id="SSF52777">
    <property type="entry name" value="CoA-dependent acyltransferases"/>
    <property type="match status" value="1"/>
</dbReference>
<feature type="domain" description="Lipoyl-binding" evidence="8">
    <location>
        <begin position="2"/>
        <end position="77"/>
    </location>
</feature>
<comment type="cofactor">
    <cofactor evidence="1 7">
        <name>(R)-lipoate</name>
        <dbReference type="ChEBI" id="CHEBI:83088"/>
    </cofactor>
</comment>
<protein>
    <recommendedName>
        <fullName evidence="7">Dihydrolipoamide acetyltransferase component of pyruvate dehydrogenase complex</fullName>
        <ecNumber evidence="7">2.3.1.-</ecNumber>
    </recommendedName>
</protein>
<evidence type="ECO:0000256" key="4">
    <source>
        <dbReference type="ARBA" id="ARBA00022679"/>
    </source>
</evidence>
<comment type="similarity">
    <text evidence="2 7">Belongs to the 2-oxoacid dehydrogenase family.</text>
</comment>
<evidence type="ECO:0000259" key="8">
    <source>
        <dbReference type="PROSITE" id="PS50968"/>
    </source>
</evidence>
<dbReference type="PANTHER" id="PTHR43178:SF5">
    <property type="entry name" value="LIPOAMIDE ACYLTRANSFERASE COMPONENT OF BRANCHED-CHAIN ALPHA-KETO ACID DEHYDROGENASE COMPLEX, MITOCHONDRIAL"/>
    <property type="match status" value="1"/>
</dbReference>
<evidence type="ECO:0000256" key="1">
    <source>
        <dbReference type="ARBA" id="ARBA00001938"/>
    </source>
</evidence>
<evidence type="ECO:0000256" key="5">
    <source>
        <dbReference type="ARBA" id="ARBA00022823"/>
    </source>
</evidence>
<dbReference type="Gene3D" id="2.40.50.100">
    <property type="match status" value="1"/>
</dbReference>
<dbReference type="eggNOG" id="COG0508">
    <property type="taxonomic scope" value="Bacteria"/>
</dbReference>
<dbReference type="InterPro" id="IPR023213">
    <property type="entry name" value="CAT-like_dom_sf"/>
</dbReference>
<dbReference type="RefSeq" id="WP_013607894.1">
    <property type="nucleotide sequence ID" value="NC_015152.1"/>
</dbReference>
<dbReference type="PROSITE" id="PS51826">
    <property type="entry name" value="PSBD"/>
    <property type="match status" value="1"/>
</dbReference>
<dbReference type="InterPro" id="IPR011053">
    <property type="entry name" value="Single_hybrid_motif"/>
</dbReference>
<dbReference type="Pfam" id="PF00364">
    <property type="entry name" value="Biotin_lipoyl"/>
    <property type="match status" value="1"/>
</dbReference>
<dbReference type="GO" id="GO:0005737">
    <property type="term" value="C:cytoplasm"/>
    <property type="evidence" value="ECO:0007669"/>
    <property type="project" value="TreeGrafter"/>
</dbReference>
<dbReference type="InterPro" id="IPR000089">
    <property type="entry name" value="Biotin_lipoyl"/>
</dbReference>
<dbReference type="PANTHER" id="PTHR43178">
    <property type="entry name" value="DIHYDROLIPOAMIDE ACETYLTRANSFERASE COMPONENT OF PYRUVATE DEHYDROGENASE COMPLEX"/>
    <property type="match status" value="1"/>
</dbReference>
<dbReference type="CDD" id="cd06849">
    <property type="entry name" value="lipoyl_domain"/>
    <property type="match status" value="1"/>
</dbReference>
<feature type="domain" description="Peripheral subunit-binding (PSBD)" evidence="9">
    <location>
        <begin position="118"/>
        <end position="155"/>
    </location>
</feature>
<dbReference type="Pfam" id="PF02817">
    <property type="entry name" value="E3_binding"/>
    <property type="match status" value="1"/>
</dbReference>